<feature type="region of interest" description="Disordered" evidence="1">
    <location>
        <begin position="1"/>
        <end position="23"/>
    </location>
</feature>
<sequence>MTTKPYSTDETPQSQPVSEPAVSYGLPQDTASLKLAAINELMNIFDPERLSQAVDYLRSLGREEVKESVPPCQFTSQELKAGIRIAMEQSRQGLGLTNEEMRNRKRPWRRG</sequence>
<evidence type="ECO:0000313" key="3">
    <source>
        <dbReference type="Proteomes" id="UP000036166"/>
    </source>
</evidence>
<proteinExistence type="predicted"/>
<evidence type="ECO:0000313" key="2">
    <source>
        <dbReference type="EMBL" id="KMM32111.1"/>
    </source>
</evidence>
<dbReference type="RefSeq" id="WP_048316897.1">
    <property type="nucleotide sequence ID" value="NZ_CAJLDJ010000023.1"/>
</dbReference>
<dbReference type="EMBL" id="LFJV01000072">
    <property type="protein sequence ID" value="KMM32111.1"/>
    <property type="molecule type" value="Genomic_DNA"/>
</dbReference>
<evidence type="ECO:0000256" key="1">
    <source>
        <dbReference type="SAM" id="MobiDB-lite"/>
    </source>
</evidence>
<comment type="caution">
    <text evidence="2">The sequence shown here is derived from an EMBL/GenBank/DDBJ whole genome shotgun (WGS) entry which is preliminary data.</text>
</comment>
<name>A0A0J6C743_9BACT</name>
<organism evidence="2 3">
    <name type="scientific">Parabacteroides goldsteinii</name>
    <dbReference type="NCBI Taxonomy" id="328812"/>
    <lineage>
        <taxon>Bacteria</taxon>
        <taxon>Pseudomonadati</taxon>
        <taxon>Bacteroidota</taxon>
        <taxon>Bacteroidia</taxon>
        <taxon>Bacteroidales</taxon>
        <taxon>Tannerellaceae</taxon>
        <taxon>Parabacteroides</taxon>
    </lineage>
</organism>
<reference evidence="2 3" key="1">
    <citation type="submission" date="2015-06" db="EMBL/GenBank/DDBJ databases">
        <title>Draft Genome Sequence of Parabacteroides goldsteinii with Putative Novel Metallo-Beta-Lactamases Isolated from a Blood Culture from a Human Patient.</title>
        <authorList>
            <person name="Krogh T.J."/>
            <person name="Agergaard C.N."/>
            <person name="Moller-Jensen J."/>
            <person name="Justesen U.S."/>
        </authorList>
    </citation>
    <scope>NUCLEOTIDE SEQUENCE [LARGE SCALE GENOMIC DNA]</scope>
    <source>
        <strain evidence="2 3">910340</strain>
    </source>
</reference>
<dbReference type="AlphaFoldDB" id="A0A0J6C743"/>
<accession>A0A0J6C743</accession>
<feature type="compositionally biased region" description="Polar residues" evidence="1">
    <location>
        <begin position="1"/>
        <end position="17"/>
    </location>
</feature>
<dbReference type="Proteomes" id="UP000036166">
    <property type="component" value="Unassembled WGS sequence"/>
</dbReference>
<gene>
    <name evidence="2" type="ORF">ACM15_19125</name>
</gene>
<protein>
    <submittedName>
        <fullName evidence="2">Uncharacterized protein</fullName>
    </submittedName>
</protein>
<dbReference type="PATRIC" id="fig|328812.4.peg.4972"/>